<dbReference type="EMBL" id="BAAAQM010000007">
    <property type="protein sequence ID" value="GAA1961922.1"/>
    <property type="molecule type" value="Genomic_DNA"/>
</dbReference>
<reference evidence="2 3" key="1">
    <citation type="journal article" date="2019" name="Int. J. Syst. Evol. Microbiol.">
        <title>The Global Catalogue of Microorganisms (GCM) 10K type strain sequencing project: providing services to taxonomists for standard genome sequencing and annotation.</title>
        <authorList>
            <consortium name="The Broad Institute Genomics Platform"/>
            <consortium name="The Broad Institute Genome Sequencing Center for Infectious Disease"/>
            <person name="Wu L."/>
            <person name="Ma J."/>
        </authorList>
    </citation>
    <scope>NUCLEOTIDE SEQUENCE [LARGE SCALE GENOMIC DNA]</scope>
    <source>
        <strain evidence="2 3">JCM 16013</strain>
    </source>
</reference>
<dbReference type="InterPro" id="IPR029068">
    <property type="entry name" value="Glyas_Bleomycin-R_OHBP_Dase"/>
</dbReference>
<proteinExistence type="predicted"/>
<feature type="domain" description="Glyoxalase-like" evidence="1">
    <location>
        <begin position="8"/>
        <end position="110"/>
    </location>
</feature>
<dbReference type="Proteomes" id="UP001499854">
    <property type="component" value="Unassembled WGS sequence"/>
</dbReference>
<keyword evidence="3" id="KW-1185">Reference proteome</keyword>
<dbReference type="CDD" id="cd06587">
    <property type="entry name" value="VOC"/>
    <property type="match status" value="1"/>
</dbReference>
<feature type="domain" description="Glyoxalase-like" evidence="1">
    <location>
        <begin position="134"/>
        <end position="238"/>
    </location>
</feature>
<dbReference type="SUPFAM" id="SSF54593">
    <property type="entry name" value="Glyoxalase/Bleomycin resistance protein/Dihydroxybiphenyl dioxygenase"/>
    <property type="match status" value="2"/>
</dbReference>
<evidence type="ECO:0000313" key="3">
    <source>
        <dbReference type="Proteomes" id="UP001499854"/>
    </source>
</evidence>
<sequence length="244" mass="26711">MIRWFWAFIDRPAADFEESARFWTAVTGTTLSPRRGERGEFATLLPTAGEGDPCVKLQAVLHGGGAHVDMEFDDFEDAVTRVVELGGEVVARDDEWAYAKSPSGYGLCVTTWNGGMETARAFAGTDGARSRLDQVCIDVAPSAFDAELAFWSGVSGLEVMPSRRFAEFSWLRPPEGAPVAVLFQRVGEERPTSAHLDVSCSDADATRAAHEALGAEFVAERANWLVMRDPAGWEYCLIRKDPES</sequence>
<gene>
    <name evidence="2" type="ORF">GCM10009838_18310</name>
</gene>
<dbReference type="PANTHER" id="PTHR35908:SF1">
    <property type="entry name" value="CONSERVED PROTEIN"/>
    <property type="match status" value="1"/>
</dbReference>
<dbReference type="InterPro" id="IPR041581">
    <property type="entry name" value="Glyoxalase_6"/>
</dbReference>
<name>A0ABN2R1K0_9ACTN</name>
<evidence type="ECO:0000313" key="2">
    <source>
        <dbReference type="EMBL" id="GAA1961922.1"/>
    </source>
</evidence>
<protein>
    <recommendedName>
        <fullName evidence="1">Glyoxalase-like domain-containing protein</fullName>
    </recommendedName>
</protein>
<dbReference type="PANTHER" id="PTHR35908">
    <property type="entry name" value="HYPOTHETICAL FUSION PROTEIN"/>
    <property type="match status" value="1"/>
</dbReference>
<dbReference type="RefSeq" id="WP_344656506.1">
    <property type="nucleotide sequence ID" value="NZ_BAAAQM010000007.1"/>
</dbReference>
<dbReference type="Pfam" id="PF18029">
    <property type="entry name" value="Glyoxalase_6"/>
    <property type="match status" value="2"/>
</dbReference>
<organism evidence="2 3">
    <name type="scientific">Catenulispora subtropica</name>
    <dbReference type="NCBI Taxonomy" id="450798"/>
    <lineage>
        <taxon>Bacteria</taxon>
        <taxon>Bacillati</taxon>
        <taxon>Actinomycetota</taxon>
        <taxon>Actinomycetes</taxon>
        <taxon>Catenulisporales</taxon>
        <taxon>Catenulisporaceae</taxon>
        <taxon>Catenulispora</taxon>
    </lineage>
</organism>
<comment type="caution">
    <text evidence="2">The sequence shown here is derived from an EMBL/GenBank/DDBJ whole genome shotgun (WGS) entry which is preliminary data.</text>
</comment>
<accession>A0ABN2R1K0</accession>
<dbReference type="Gene3D" id="3.10.180.10">
    <property type="entry name" value="2,3-Dihydroxybiphenyl 1,2-Dioxygenase, domain 1"/>
    <property type="match status" value="2"/>
</dbReference>
<evidence type="ECO:0000259" key="1">
    <source>
        <dbReference type="Pfam" id="PF18029"/>
    </source>
</evidence>